<dbReference type="SUPFAM" id="SSF53098">
    <property type="entry name" value="Ribonuclease H-like"/>
    <property type="match status" value="1"/>
</dbReference>
<dbReference type="InterPro" id="IPR001584">
    <property type="entry name" value="Integrase_cat-core"/>
</dbReference>
<dbReference type="Proteomes" id="UP000620075">
    <property type="component" value="Unassembled WGS sequence"/>
</dbReference>
<dbReference type="PANTHER" id="PTHR47515">
    <property type="entry name" value="LOW CALCIUM RESPONSE LOCUS PROTEIN T"/>
    <property type="match status" value="1"/>
</dbReference>
<dbReference type="PROSITE" id="PS50994">
    <property type="entry name" value="INTEGRASE"/>
    <property type="match status" value="1"/>
</dbReference>
<protein>
    <submittedName>
        <fullName evidence="2">Transposase family protein</fullName>
    </submittedName>
</protein>
<dbReference type="PANTHER" id="PTHR47515:SF1">
    <property type="entry name" value="BLR2054 PROTEIN"/>
    <property type="match status" value="1"/>
</dbReference>
<name>A0A934NH57_9BACT</name>
<dbReference type="EMBL" id="JAEKNQ010000030">
    <property type="protein sequence ID" value="MBJ7603067.1"/>
    <property type="molecule type" value="Genomic_DNA"/>
</dbReference>
<sequence>MDVIVREPAYRRAGDGGAGEPIAQPVGHPGRCWREEGLRVPPSAPKRRRLGESTVPDQRLRAERPNHVWALDFLFDATSDGRPIKVLTMCDEFTRESIGRRLGRSITAEDVVAVLDEARRRRGKPQLLRCDNGPELVAAAIRDWCRLSGSGTAYIEPGSHCQNPFVESSNGKARDELFAREIFDSVFEARVLYDDWCDAYNRVRPHSSLGYMPPATFAAALITPEPSVRVDH</sequence>
<evidence type="ECO:0000313" key="2">
    <source>
        <dbReference type="EMBL" id="MBJ7603067.1"/>
    </source>
</evidence>
<accession>A0A934NH57</accession>
<proteinExistence type="predicted"/>
<dbReference type="RefSeq" id="WP_338178421.1">
    <property type="nucleotide sequence ID" value="NZ_JAEKNQ010000030.1"/>
</dbReference>
<dbReference type="GO" id="GO:0003676">
    <property type="term" value="F:nucleic acid binding"/>
    <property type="evidence" value="ECO:0007669"/>
    <property type="project" value="InterPro"/>
</dbReference>
<organism evidence="2 3">
    <name type="scientific">Candidatus Dormiibacter inghamiae</name>
    <dbReference type="NCBI Taxonomy" id="3127013"/>
    <lineage>
        <taxon>Bacteria</taxon>
        <taxon>Bacillati</taxon>
        <taxon>Candidatus Dormiibacterota</taxon>
        <taxon>Candidatus Dormibacteria</taxon>
        <taxon>Candidatus Dormibacterales</taxon>
        <taxon>Candidatus Dormibacteraceae</taxon>
        <taxon>Candidatus Dormiibacter</taxon>
    </lineage>
</organism>
<dbReference type="Pfam" id="PF13683">
    <property type="entry name" value="rve_3"/>
    <property type="match status" value="1"/>
</dbReference>
<reference evidence="2 3" key="1">
    <citation type="submission" date="2020-10" db="EMBL/GenBank/DDBJ databases">
        <title>Ca. Dormibacterota MAGs.</title>
        <authorList>
            <person name="Montgomery K."/>
        </authorList>
    </citation>
    <scope>NUCLEOTIDE SEQUENCE [LARGE SCALE GENOMIC DNA]</scope>
    <source>
        <strain evidence="2">SC8811_S16_3</strain>
    </source>
</reference>
<gene>
    <name evidence="2" type="ORF">JF888_07750</name>
</gene>
<dbReference type="InterPro" id="IPR036397">
    <property type="entry name" value="RNaseH_sf"/>
</dbReference>
<evidence type="ECO:0000259" key="1">
    <source>
        <dbReference type="PROSITE" id="PS50994"/>
    </source>
</evidence>
<dbReference type="GO" id="GO:0015074">
    <property type="term" value="P:DNA integration"/>
    <property type="evidence" value="ECO:0007669"/>
    <property type="project" value="InterPro"/>
</dbReference>
<comment type="caution">
    <text evidence="2">The sequence shown here is derived from an EMBL/GenBank/DDBJ whole genome shotgun (WGS) entry which is preliminary data.</text>
</comment>
<dbReference type="InterPro" id="IPR012337">
    <property type="entry name" value="RNaseH-like_sf"/>
</dbReference>
<dbReference type="AlphaFoldDB" id="A0A934NH57"/>
<dbReference type="Gene3D" id="3.30.420.10">
    <property type="entry name" value="Ribonuclease H-like superfamily/Ribonuclease H"/>
    <property type="match status" value="1"/>
</dbReference>
<evidence type="ECO:0000313" key="3">
    <source>
        <dbReference type="Proteomes" id="UP000620075"/>
    </source>
</evidence>
<feature type="domain" description="Integrase catalytic" evidence="1">
    <location>
        <begin position="61"/>
        <end position="221"/>
    </location>
</feature>